<accession>A0AAD3P499</accession>
<dbReference type="Proteomes" id="UP001279734">
    <property type="component" value="Unassembled WGS sequence"/>
</dbReference>
<comment type="caution">
    <text evidence="2">The sequence shown here is derived from an EMBL/GenBank/DDBJ whole genome shotgun (WGS) entry which is preliminary data.</text>
</comment>
<keyword evidence="3" id="KW-1185">Reference proteome</keyword>
<dbReference type="EMBL" id="BSYO01000002">
    <property type="protein sequence ID" value="GMH00930.1"/>
    <property type="molecule type" value="Genomic_DNA"/>
</dbReference>
<organism evidence="2 3">
    <name type="scientific">Nepenthes gracilis</name>
    <name type="common">Slender pitcher plant</name>
    <dbReference type="NCBI Taxonomy" id="150966"/>
    <lineage>
        <taxon>Eukaryota</taxon>
        <taxon>Viridiplantae</taxon>
        <taxon>Streptophyta</taxon>
        <taxon>Embryophyta</taxon>
        <taxon>Tracheophyta</taxon>
        <taxon>Spermatophyta</taxon>
        <taxon>Magnoliopsida</taxon>
        <taxon>eudicotyledons</taxon>
        <taxon>Gunneridae</taxon>
        <taxon>Pentapetalae</taxon>
        <taxon>Caryophyllales</taxon>
        <taxon>Nepenthaceae</taxon>
        <taxon>Nepenthes</taxon>
    </lineage>
</organism>
<proteinExistence type="predicted"/>
<sequence length="126" mass="14254">MLLASLQAVNKFVQYCFQWLIWIPTRLRSWTMIWKAIYMVGLMLGLIRQNLGIPRCCLTISKGSKAKGKIQNKSNITDAAGSRIENYFRGKSGKRKLEIKCTINENGISDEPRKTRGHAETGSCDS</sequence>
<dbReference type="AlphaFoldDB" id="A0AAD3P499"/>
<feature type="compositionally biased region" description="Basic and acidic residues" evidence="1">
    <location>
        <begin position="110"/>
        <end position="119"/>
    </location>
</feature>
<evidence type="ECO:0000256" key="1">
    <source>
        <dbReference type="SAM" id="MobiDB-lite"/>
    </source>
</evidence>
<feature type="region of interest" description="Disordered" evidence="1">
    <location>
        <begin position="107"/>
        <end position="126"/>
    </location>
</feature>
<gene>
    <name evidence="2" type="ORF">Nepgr_002769</name>
</gene>
<reference evidence="2" key="1">
    <citation type="submission" date="2023-05" db="EMBL/GenBank/DDBJ databases">
        <title>Nepenthes gracilis genome sequencing.</title>
        <authorList>
            <person name="Fukushima K."/>
        </authorList>
    </citation>
    <scope>NUCLEOTIDE SEQUENCE</scope>
    <source>
        <strain evidence="2">SING2019-196</strain>
    </source>
</reference>
<evidence type="ECO:0000313" key="2">
    <source>
        <dbReference type="EMBL" id="GMH00930.1"/>
    </source>
</evidence>
<name>A0AAD3P499_NEPGR</name>
<evidence type="ECO:0000313" key="3">
    <source>
        <dbReference type="Proteomes" id="UP001279734"/>
    </source>
</evidence>
<protein>
    <submittedName>
        <fullName evidence="2">Uncharacterized protein</fullName>
    </submittedName>
</protein>